<feature type="active site" evidence="6">
    <location>
        <position position="276"/>
    </location>
</feature>
<keyword evidence="13" id="KW-1185">Reference proteome</keyword>
<accession>A0AAV9WWR5</accession>
<feature type="disulfide bond" evidence="7">
    <location>
        <begin position="312"/>
        <end position="346"/>
    </location>
</feature>
<feature type="chain" id="PRO_5043664905" description="Peptidase A1 domain-containing protein" evidence="10">
    <location>
        <begin position="20"/>
        <end position="510"/>
    </location>
</feature>
<dbReference type="InterPro" id="IPR021109">
    <property type="entry name" value="Peptidase_aspartic_dom_sf"/>
</dbReference>
<dbReference type="InterPro" id="IPR033121">
    <property type="entry name" value="PEPTIDASE_A1"/>
</dbReference>
<dbReference type="PANTHER" id="PTHR47966:SF65">
    <property type="entry name" value="ASPARTIC-TYPE ENDOPEPTIDASE"/>
    <property type="match status" value="1"/>
</dbReference>
<dbReference type="CDD" id="cd05474">
    <property type="entry name" value="SAP_like"/>
    <property type="match status" value="1"/>
</dbReference>
<dbReference type="AlphaFoldDB" id="A0AAV9WWR5"/>
<protein>
    <recommendedName>
        <fullName evidence="11">Peptidase A1 domain-containing protein</fullName>
    </recommendedName>
</protein>
<dbReference type="EMBL" id="JAVHJO010000015">
    <property type="protein sequence ID" value="KAK6527527.1"/>
    <property type="molecule type" value="Genomic_DNA"/>
</dbReference>
<evidence type="ECO:0000256" key="8">
    <source>
        <dbReference type="RuleBase" id="RU000454"/>
    </source>
</evidence>
<keyword evidence="2 8" id="KW-0645">Protease</keyword>
<evidence type="ECO:0000313" key="13">
    <source>
        <dbReference type="Proteomes" id="UP001365542"/>
    </source>
</evidence>
<feature type="region of interest" description="Disordered" evidence="9">
    <location>
        <begin position="404"/>
        <end position="423"/>
    </location>
</feature>
<reference evidence="12 13" key="1">
    <citation type="submission" date="2019-10" db="EMBL/GenBank/DDBJ databases">
        <authorList>
            <person name="Palmer J.M."/>
        </authorList>
    </citation>
    <scope>NUCLEOTIDE SEQUENCE [LARGE SCALE GENOMIC DNA]</scope>
    <source>
        <strain evidence="12 13">TWF694</strain>
    </source>
</reference>
<gene>
    <name evidence="12" type="ORF">TWF694_004510</name>
</gene>
<evidence type="ECO:0000256" key="9">
    <source>
        <dbReference type="SAM" id="MobiDB-lite"/>
    </source>
</evidence>
<keyword evidence="5 8" id="KW-0378">Hydrolase</keyword>
<organism evidence="12 13">
    <name type="scientific">Orbilia ellipsospora</name>
    <dbReference type="NCBI Taxonomy" id="2528407"/>
    <lineage>
        <taxon>Eukaryota</taxon>
        <taxon>Fungi</taxon>
        <taxon>Dikarya</taxon>
        <taxon>Ascomycota</taxon>
        <taxon>Pezizomycotina</taxon>
        <taxon>Orbiliomycetes</taxon>
        <taxon>Orbiliales</taxon>
        <taxon>Orbiliaceae</taxon>
        <taxon>Orbilia</taxon>
    </lineage>
</organism>
<evidence type="ECO:0000259" key="11">
    <source>
        <dbReference type="PROSITE" id="PS51767"/>
    </source>
</evidence>
<dbReference type="GO" id="GO:0006508">
    <property type="term" value="P:proteolysis"/>
    <property type="evidence" value="ECO:0007669"/>
    <property type="project" value="UniProtKB-KW"/>
</dbReference>
<comment type="similarity">
    <text evidence="1 8">Belongs to the peptidase A1 family.</text>
</comment>
<evidence type="ECO:0000256" key="2">
    <source>
        <dbReference type="ARBA" id="ARBA00022670"/>
    </source>
</evidence>
<sequence>MRSTLCSIVSFLLITEANALLSIPFTKVDPSTKGSRRSLQKKSISVAYLNQFPVYVVDITLGTPPQSIQVQLDTGSSDLVVETSSSDLCTSDPTVCSGRGAYNANASTTYQYRSSDLVILYGGGDGATGDYATDHFSIGSASLTGFEFGIMYKSTVLEGILGVGFEENEFTTGLDTPRTYPNLPVSLVTAGYIPSRAFSLYLNDDQDPTGGTLLFGGVDTEKYCGPLAQVPMVPDPRDPGLGIIAYFVALSGINAAKNGVTHSFASGSNSIEVLLDSGTTLTQLPSDLAAEIFTYLGATYDPASDSLPEIPCSTATQDITINFNFGPITIKAPISQFVVFPDSGTCNLGILPTDDTIILGDTFLSSAYTVYDLDNKVIYLAQAKFSSNSENILEIEAGVDGVPHPSVNCGGSTTTTTTTTTTTHTTTKPTITTTKTTTKKTTTTTKKPTTTKKVTTTAKKTTTKCTTKKTTTKPTTTKKTTMKTTTKCTKKTTTKPKPKTTTRKYYHWQH</sequence>
<dbReference type="PANTHER" id="PTHR47966">
    <property type="entry name" value="BETA-SITE APP-CLEAVING ENZYME, ISOFORM A-RELATED"/>
    <property type="match status" value="1"/>
</dbReference>
<evidence type="ECO:0000256" key="5">
    <source>
        <dbReference type="ARBA" id="ARBA00022801"/>
    </source>
</evidence>
<feature type="domain" description="Peptidase A1" evidence="11">
    <location>
        <begin position="55"/>
        <end position="381"/>
    </location>
</feature>
<dbReference type="Pfam" id="PF00026">
    <property type="entry name" value="Asp"/>
    <property type="match status" value="1"/>
</dbReference>
<keyword evidence="3 10" id="KW-0732">Signal</keyword>
<dbReference type="InterPro" id="IPR001461">
    <property type="entry name" value="Aspartic_peptidase_A1"/>
</dbReference>
<feature type="region of interest" description="Disordered" evidence="9">
    <location>
        <begin position="490"/>
        <end position="510"/>
    </location>
</feature>
<evidence type="ECO:0000256" key="3">
    <source>
        <dbReference type="ARBA" id="ARBA00022729"/>
    </source>
</evidence>
<dbReference type="PRINTS" id="PR00792">
    <property type="entry name" value="PEPSIN"/>
</dbReference>
<dbReference type="GO" id="GO:0004190">
    <property type="term" value="F:aspartic-type endopeptidase activity"/>
    <property type="evidence" value="ECO:0007669"/>
    <property type="project" value="UniProtKB-KW"/>
</dbReference>
<evidence type="ECO:0000313" key="12">
    <source>
        <dbReference type="EMBL" id="KAK6527527.1"/>
    </source>
</evidence>
<dbReference type="Proteomes" id="UP001365542">
    <property type="component" value="Unassembled WGS sequence"/>
</dbReference>
<comment type="caution">
    <text evidence="12">The sequence shown here is derived from an EMBL/GenBank/DDBJ whole genome shotgun (WGS) entry which is preliminary data.</text>
</comment>
<dbReference type="InterPro" id="IPR001969">
    <property type="entry name" value="Aspartic_peptidase_AS"/>
</dbReference>
<evidence type="ECO:0000256" key="4">
    <source>
        <dbReference type="ARBA" id="ARBA00022750"/>
    </source>
</evidence>
<dbReference type="Gene3D" id="2.40.70.10">
    <property type="entry name" value="Acid Proteases"/>
    <property type="match status" value="2"/>
</dbReference>
<evidence type="ECO:0000256" key="7">
    <source>
        <dbReference type="PIRSR" id="PIRSR601461-2"/>
    </source>
</evidence>
<feature type="signal peptide" evidence="10">
    <location>
        <begin position="1"/>
        <end position="19"/>
    </location>
</feature>
<keyword evidence="4 8" id="KW-0064">Aspartyl protease</keyword>
<keyword evidence="7" id="KW-1015">Disulfide bond</keyword>
<name>A0AAV9WWR5_9PEZI</name>
<proteinExistence type="inferred from homology"/>
<evidence type="ECO:0000256" key="10">
    <source>
        <dbReference type="SAM" id="SignalP"/>
    </source>
</evidence>
<evidence type="ECO:0000256" key="6">
    <source>
        <dbReference type="PIRSR" id="PIRSR601461-1"/>
    </source>
</evidence>
<dbReference type="InterPro" id="IPR033876">
    <property type="entry name" value="SAP-like"/>
</dbReference>
<dbReference type="SUPFAM" id="SSF50630">
    <property type="entry name" value="Acid proteases"/>
    <property type="match status" value="1"/>
</dbReference>
<dbReference type="PROSITE" id="PS00141">
    <property type="entry name" value="ASP_PROTEASE"/>
    <property type="match status" value="1"/>
</dbReference>
<evidence type="ECO:0000256" key="1">
    <source>
        <dbReference type="ARBA" id="ARBA00007447"/>
    </source>
</evidence>
<feature type="compositionally biased region" description="Low complexity" evidence="9">
    <location>
        <begin position="413"/>
        <end position="423"/>
    </location>
</feature>
<feature type="active site" evidence="6">
    <location>
        <position position="73"/>
    </location>
</feature>
<dbReference type="PROSITE" id="PS51767">
    <property type="entry name" value="PEPTIDASE_A1"/>
    <property type="match status" value="1"/>
</dbReference>